<dbReference type="OrthoDB" id="159357at2"/>
<gene>
    <name evidence="4" type="ORF">KTT_13560</name>
</gene>
<dbReference type="PROSITE" id="PS50110">
    <property type="entry name" value="RESPONSE_REGULATORY"/>
    <property type="match status" value="1"/>
</dbReference>
<evidence type="ECO:0000313" key="4">
    <source>
        <dbReference type="EMBL" id="GCE11497.1"/>
    </source>
</evidence>
<sequence>MVSQRSSMEMKTILVVEDDPFAGEVMQLTLSIELPHHTKLVTSSREALEVVSHQQVTLFIIDYHLADMNGIDLSDVLHRNPTHEHVPTIITTDDLTHHQQALAERCLIGIPKPFDLDRLIETIEHVVG</sequence>
<dbReference type="RefSeq" id="WP_126579208.1">
    <property type="nucleotide sequence ID" value="NZ_BIFR01000001.1"/>
</dbReference>
<proteinExistence type="predicted"/>
<dbReference type="Pfam" id="PF00072">
    <property type="entry name" value="Response_reg"/>
    <property type="match status" value="1"/>
</dbReference>
<keyword evidence="1 2" id="KW-0597">Phosphoprotein</keyword>
<dbReference type="Gene3D" id="3.40.50.2300">
    <property type="match status" value="1"/>
</dbReference>
<accession>A0A401ZXD3</accession>
<dbReference type="InterPro" id="IPR050595">
    <property type="entry name" value="Bact_response_regulator"/>
</dbReference>
<dbReference type="InterPro" id="IPR001789">
    <property type="entry name" value="Sig_transdc_resp-reg_receiver"/>
</dbReference>
<dbReference type="SMART" id="SM00448">
    <property type="entry name" value="REC"/>
    <property type="match status" value="1"/>
</dbReference>
<evidence type="ECO:0000259" key="3">
    <source>
        <dbReference type="PROSITE" id="PS50110"/>
    </source>
</evidence>
<dbReference type="EMBL" id="BIFR01000001">
    <property type="protein sequence ID" value="GCE11497.1"/>
    <property type="molecule type" value="Genomic_DNA"/>
</dbReference>
<dbReference type="GO" id="GO:0000160">
    <property type="term" value="P:phosphorelay signal transduction system"/>
    <property type="evidence" value="ECO:0007669"/>
    <property type="project" value="InterPro"/>
</dbReference>
<dbReference type="InterPro" id="IPR011006">
    <property type="entry name" value="CheY-like_superfamily"/>
</dbReference>
<dbReference type="SUPFAM" id="SSF52172">
    <property type="entry name" value="CheY-like"/>
    <property type="match status" value="1"/>
</dbReference>
<organism evidence="4 5">
    <name type="scientific">Tengunoibacter tsumagoiensis</name>
    <dbReference type="NCBI Taxonomy" id="2014871"/>
    <lineage>
        <taxon>Bacteria</taxon>
        <taxon>Bacillati</taxon>
        <taxon>Chloroflexota</taxon>
        <taxon>Ktedonobacteria</taxon>
        <taxon>Ktedonobacterales</taxon>
        <taxon>Dictyobacteraceae</taxon>
        <taxon>Tengunoibacter</taxon>
    </lineage>
</organism>
<feature type="modified residue" description="4-aspartylphosphate" evidence="2">
    <location>
        <position position="62"/>
    </location>
</feature>
<keyword evidence="5" id="KW-1185">Reference proteome</keyword>
<dbReference type="PANTHER" id="PTHR44591:SF3">
    <property type="entry name" value="RESPONSE REGULATORY DOMAIN-CONTAINING PROTEIN"/>
    <property type="match status" value="1"/>
</dbReference>
<feature type="domain" description="Response regulatory" evidence="3">
    <location>
        <begin position="12"/>
        <end position="127"/>
    </location>
</feature>
<dbReference type="AlphaFoldDB" id="A0A401ZXD3"/>
<comment type="caution">
    <text evidence="4">The sequence shown here is derived from an EMBL/GenBank/DDBJ whole genome shotgun (WGS) entry which is preliminary data.</text>
</comment>
<evidence type="ECO:0000256" key="2">
    <source>
        <dbReference type="PROSITE-ProRule" id="PRU00169"/>
    </source>
</evidence>
<name>A0A401ZXD3_9CHLR</name>
<evidence type="ECO:0000256" key="1">
    <source>
        <dbReference type="ARBA" id="ARBA00022553"/>
    </source>
</evidence>
<protein>
    <recommendedName>
        <fullName evidence="3">Response regulatory domain-containing protein</fullName>
    </recommendedName>
</protein>
<reference evidence="5" key="1">
    <citation type="submission" date="2018-12" db="EMBL/GenBank/DDBJ databases">
        <title>Tengunoibacter tsumagoiensis gen. nov., sp. nov., Dictyobacter kobayashii sp. nov., D. alpinus sp. nov., and D. joshuensis sp. nov. and description of Dictyobacteraceae fam. nov. within the order Ktedonobacterales isolated from Tengu-no-mugimeshi.</title>
        <authorList>
            <person name="Wang C.M."/>
            <person name="Zheng Y."/>
            <person name="Sakai Y."/>
            <person name="Toyoda A."/>
            <person name="Minakuchi Y."/>
            <person name="Abe K."/>
            <person name="Yokota A."/>
            <person name="Yabe S."/>
        </authorList>
    </citation>
    <scope>NUCLEOTIDE SEQUENCE [LARGE SCALE GENOMIC DNA]</scope>
    <source>
        <strain evidence="5">Uno3</strain>
    </source>
</reference>
<evidence type="ECO:0000313" key="5">
    <source>
        <dbReference type="Proteomes" id="UP000287352"/>
    </source>
</evidence>
<dbReference type="Proteomes" id="UP000287352">
    <property type="component" value="Unassembled WGS sequence"/>
</dbReference>
<dbReference type="PANTHER" id="PTHR44591">
    <property type="entry name" value="STRESS RESPONSE REGULATOR PROTEIN 1"/>
    <property type="match status" value="1"/>
</dbReference>